<dbReference type="PANTHER" id="PTHR43591">
    <property type="entry name" value="METHYLTRANSFERASE"/>
    <property type="match status" value="1"/>
</dbReference>
<evidence type="ECO:0000313" key="3">
    <source>
        <dbReference type="Proteomes" id="UP000613160"/>
    </source>
</evidence>
<dbReference type="RefSeq" id="WP_188852941.1">
    <property type="nucleotide sequence ID" value="NZ_BMJJ01000008.1"/>
</dbReference>
<sequence>MTAEPHSAPSDAGHSRLMDAVYRRQRHIYDVTRKFYLLGRDRLIADLAPSPGDTVLEVGCGTGRNLILAARRYPQARLYGIDISEAMLATARANIAKAGLAGQITLARADATAFSPGNLFGFPAFDRVFISYAVSMIPDWQAAAAAAFGALGPGGSLHIVDFGQQEGLPPVARRLLQAWLRRFHVTPRANLGDVLATLAAGQDTRLDETRLHRGYAWLFAVRRS</sequence>
<dbReference type="InterPro" id="IPR041698">
    <property type="entry name" value="Methyltransf_25"/>
</dbReference>
<gene>
    <name evidence="2" type="ORF">GCM10011335_34180</name>
</gene>
<dbReference type="CDD" id="cd02440">
    <property type="entry name" value="AdoMet_MTases"/>
    <property type="match status" value="1"/>
</dbReference>
<dbReference type="Pfam" id="PF13649">
    <property type="entry name" value="Methyltransf_25"/>
    <property type="match status" value="1"/>
</dbReference>
<dbReference type="EMBL" id="BMJJ01000008">
    <property type="protein sequence ID" value="GGD28197.1"/>
    <property type="molecule type" value="Genomic_DNA"/>
</dbReference>
<dbReference type="AlphaFoldDB" id="A0A917DCB0"/>
<proteinExistence type="predicted"/>
<protein>
    <submittedName>
        <fullName evidence="2">O-methyltransferase</fullName>
    </submittedName>
</protein>
<evidence type="ECO:0000313" key="2">
    <source>
        <dbReference type="EMBL" id="GGD28197.1"/>
    </source>
</evidence>
<accession>A0A917DCB0</accession>
<dbReference type="InterPro" id="IPR029063">
    <property type="entry name" value="SAM-dependent_MTases_sf"/>
</dbReference>
<evidence type="ECO:0000259" key="1">
    <source>
        <dbReference type="Pfam" id="PF13649"/>
    </source>
</evidence>
<keyword evidence="3" id="KW-1185">Reference proteome</keyword>
<reference evidence="2" key="2">
    <citation type="submission" date="2020-09" db="EMBL/GenBank/DDBJ databases">
        <authorList>
            <person name="Sun Q."/>
            <person name="Zhou Y."/>
        </authorList>
    </citation>
    <scope>NUCLEOTIDE SEQUENCE</scope>
    <source>
        <strain evidence="2">CGMCC 1.15493</strain>
    </source>
</reference>
<dbReference type="SUPFAM" id="SSF53335">
    <property type="entry name" value="S-adenosyl-L-methionine-dependent methyltransferases"/>
    <property type="match status" value="1"/>
</dbReference>
<dbReference type="Proteomes" id="UP000613160">
    <property type="component" value="Unassembled WGS sequence"/>
</dbReference>
<comment type="caution">
    <text evidence="2">The sequence shown here is derived from an EMBL/GenBank/DDBJ whole genome shotgun (WGS) entry which is preliminary data.</text>
</comment>
<name>A0A917DCB0_9HYPH</name>
<dbReference type="Gene3D" id="3.40.50.150">
    <property type="entry name" value="Vaccinia Virus protein VP39"/>
    <property type="match status" value="1"/>
</dbReference>
<reference evidence="2" key="1">
    <citation type="journal article" date="2014" name="Int. J. Syst. Evol. Microbiol.">
        <title>Complete genome sequence of Corynebacterium casei LMG S-19264T (=DSM 44701T), isolated from a smear-ripened cheese.</title>
        <authorList>
            <consortium name="US DOE Joint Genome Institute (JGI-PGF)"/>
            <person name="Walter F."/>
            <person name="Albersmeier A."/>
            <person name="Kalinowski J."/>
            <person name="Ruckert C."/>
        </authorList>
    </citation>
    <scope>NUCLEOTIDE SEQUENCE</scope>
    <source>
        <strain evidence="2">CGMCC 1.15493</strain>
    </source>
</reference>
<organism evidence="2 3">
    <name type="scientific">Aureimonas glaciei</name>
    <dbReference type="NCBI Taxonomy" id="1776957"/>
    <lineage>
        <taxon>Bacteria</taxon>
        <taxon>Pseudomonadati</taxon>
        <taxon>Pseudomonadota</taxon>
        <taxon>Alphaproteobacteria</taxon>
        <taxon>Hyphomicrobiales</taxon>
        <taxon>Aurantimonadaceae</taxon>
        <taxon>Aureimonas</taxon>
    </lineage>
</organism>
<feature type="domain" description="Methyltransferase" evidence="1">
    <location>
        <begin position="55"/>
        <end position="155"/>
    </location>
</feature>